<name>A0A6P6B0D1_DURZI</name>
<feature type="region of interest" description="Disordered" evidence="1">
    <location>
        <begin position="227"/>
        <end position="246"/>
    </location>
</feature>
<evidence type="ECO:0000256" key="1">
    <source>
        <dbReference type="SAM" id="MobiDB-lite"/>
    </source>
</evidence>
<reference evidence="3" key="1">
    <citation type="submission" date="2025-08" db="UniProtKB">
        <authorList>
            <consortium name="RefSeq"/>
        </authorList>
    </citation>
    <scope>IDENTIFICATION</scope>
    <source>
        <tissue evidence="3">Fruit stalk</tissue>
    </source>
</reference>
<dbReference type="RefSeq" id="XP_022770461.1">
    <property type="nucleotide sequence ID" value="XM_022914726.1"/>
</dbReference>
<dbReference type="PANTHER" id="PTHR31152:SF22">
    <property type="entry name" value="PLAC8 FAMILY PROTEIN"/>
    <property type="match status" value="1"/>
</dbReference>
<protein>
    <submittedName>
        <fullName evidence="3">ENHANCER OF AG-4 protein 2-like</fullName>
    </submittedName>
</protein>
<keyword evidence="2" id="KW-1185">Reference proteome</keyword>
<dbReference type="PANTHER" id="PTHR31152">
    <property type="entry name" value="PLAC8 FAMILY PROTEIN"/>
    <property type="match status" value="1"/>
</dbReference>
<dbReference type="GeneID" id="111313879"/>
<proteinExistence type="predicted"/>
<accession>A0A6P6B0D1</accession>
<dbReference type="AlphaFoldDB" id="A0A6P6B0D1"/>
<evidence type="ECO:0000313" key="3">
    <source>
        <dbReference type="RefSeq" id="XP_022770461.1"/>
    </source>
</evidence>
<dbReference type="KEGG" id="dzi:111313879"/>
<gene>
    <name evidence="3" type="primary">LOC111313879</name>
</gene>
<sequence>MLRKRALYNDMSRYQCCAGSLPCSGKLGESHCPEFCLCTEVVCFFTSSVSSTRFLLQDEMNIQTTKCDNCIIGFMCCLAQFECIFRLIAVVSGNDELEDASEILNCFTDAVFCTVCACMQAQHKIEMDRRDGKFGPPPVMMVPPVQQMSRIDQPLPPAEGHPPQPGQWQSPYGYACPPYIPGYPAAAHPLPHPGYPAAACPPPPPGYPAAASPLPAPGYFPAGCPPPTQNFPSSGYPTPNPQGYYK</sequence>
<organism evidence="2 3">
    <name type="scientific">Durio zibethinus</name>
    <name type="common">Durian</name>
    <dbReference type="NCBI Taxonomy" id="66656"/>
    <lineage>
        <taxon>Eukaryota</taxon>
        <taxon>Viridiplantae</taxon>
        <taxon>Streptophyta</taxon>
        <taxon>Embryophyta</taxon>
        <taxon>Tracheophyta</taxon>
        <taxon>Spermatophyta</taxon>
        <taxon>Magnoliopsida</taxon>
        <taxon>eudicotyledons</taxon>
        <taxon>Gunneridae</taxon>
        <taxon>Pentapetalae</taxon>
        <taxon>rosids</taxon>
        <taxon>malvids</taxon>
        <taxon>Malvales</taxon>
        <taxon>Malvaceae</taxon>
        <taxon>Helicteroideae</taxon>
        <taxon>Durio</taxon>
    </lineage>
</organism>
<dbReference type="OrthoDB" id="998115at2759"/>
<evidence type="ECO:0000313" key="2">
    <source>
        <dbReference type="Proteomes" id="UP000515121"/>
    </source>
</evidence>
<dbReference type="Proteomes" id="UP000515121">
    <property type="component" value="Unplaced"/>
</dbReference>